<evidence type="ECO:0000259" key="1">
    <source>
        <dbReference type="Pfam" id="PF14082"/>
    </source>
</evidence>
<gene>
    <name evidence="2" type="ORF">D104_03450</name>
</gene>
<sequence>MNDFTPPPLTDEDVILNSKLEHLYNHEFSDGRFFQVIFSDEDETHIKLAARTCLKVVYLKEKDDIEGFEIIKVVSNKEKERVKLSKFNLEQLTCFLEFIKELNFKDVTKRRISLADDELSVLDSETKAKIATLLSGEDGSDVVYELLDNGLITNQDLVNTGYRKHQLEVFDSLLNRNGLAYYKIQIGKPNTKDETAWQHFFQANEWIFGYGLDYRFQGILQKEFHASTSNAAGKEEVIADFLLGDKKFTTFVELKLPNTELFNKSKNRSNCWSLSNCLIDAFSQILEQKASGQIKIETSKEFIGDNYEEITQHSYDSKTILLMGSWSQIDNDPTGIKRIKEKTLELFRRDSRNVELVTYDELYERARFIVHNENHSKRS</sequence>
<keyword evidence="3" id="KW-1185">Reference proteome</keyword>
<dbReference type="EMBL" id="AYOZ01000003">
    <property type="protein sequence ID" value="ETI61990.1"/>
    <property type="molecule type" value="Genomic_DNA"/>
</dbReference>
<dbReference type="InterPro" id="IPR025359">
    <property type="entry name" value="SduA_C"/>
</dbReference>
<name>W1RYV2_9GAMM</name>
<comment type="caution">
    <text evidence="2">The sequence shown here is derived from an EMBL/GenBank/DDBJ whole genome shotgun (WGS) entry which is preliminary data.</text>
</comment>
<dbReference type="RefSeq" id="WP_024022899.1">
    <property type="nucleotide sequence ID" value="NZ_AYOZ01000003.1"/>
</dbReference>
<evidence type="ECO:0000313" key="3">
    <source>
        <dbReference type="Proteomes" id="UP000018857"/>
    </source>
</evidence>
<dbReference type="eggNOG" id="ENOG502Z9SP">
    <property type="taxonomic scope" value="Bacteria"/>
</dbReference>
<feature type="domain" description="Shedu protein SduA C-terminal" evidence="1">
    <location>
        <begin position="192"/>
        <end position="363"/>
    </location>
</feature>
<organism evidence="2 3">
    <name type="scientific">Marinomonas profundimaris</name>
    <dbReference type="NCBI Taxonomy" id="1208321"/>
    <lineage>
        <taxon>Bacteria</taxon>
        <taxon>Pseudomonadati</taxon>
        <taxon>Pseudomonadota</taxon>
        <taxon>Gammaproteobacteria</taxon>
        <taxon>Oceanospirillales</taxon>
        <taxon>Oceanospirillaceae</taxon>
        <taxon>Marinomonas</taxon>
    </lineage>
</organism>
<evidence type="ECO:0000313" key="2">
    <source>
        <dbReference type="EMBL" id="ETI61990.1"/>
    </source>
</evidence>
<dbReference type="OrthoDB" id="784881at2"/>
<dbReference type="PATRIC" id="fig|1208321.3.peg.688"/>
<dbReference type="Proteomes" id="UP000018857">
    <property type="component" value="Unassembled WGS sequence"/>
</dbReference>
<reference evidence="2 3" key="1">
    <citation type="journal article" date="2014" name="Genome Announc.">
        <title>Draft Genome Sequence of Marinomonas sp. Strain D104, a Polycyclic Aromatic Hydrocarbon-Degrading Bacterium from the Deep-Sea Sediment of the Arctic Ocean.</title>
        <authorList>
            <person name="Dong C."/>
            <person name="Bai X."/>
            <person name="Lai Q."/>
            <person name="Xie Y."/>
            <person name="Chen X."/>
            <person name="Shao Z."/>
        </authorList>
    </citation>
    <scope>NUCLEOTIDE SEQUENCE [LARGE SCALE GENOMIC DNA]</scope>
    <source>
        <strain evidence="2 3">D104</strain>
    </source>
</reference>
<dbReference type="STRING" id="1208321.D104_03450"/>
<dbReference type="AlphaFoldDB" id="W1RYV2"/>
<dbReference type="Pfam" id="PF14082">
    <property type="entry name" value="SduA_C"/>
    <property type="match status" value="1"/>
</dbReference>
<protein>
    <recommendedName>
        <fullName evidence="1">Shedu protein SduA C-terminal domain-containing protein</fullName>
    </recommendedName>
</protein>
<proteinExistence type="predicted"/>
<accession>W1RYV2</accession>